<proteinExistence type="predicted"/>
<dbReference type="OrthoDB" id="101853at2759"/>
<organism evidence="2 3">
    <name type="scientific">Saprolegnia diclina (strain VS20)</name>
    <dbReference type="NCBI Taxonomy" id="1156394"/>
    <lineage>
        <taxon>Eukaryota</taxon>
        <taxon>Sar</taxon>
        <taxon>Stramenopiles</taxon>
        <taxon>Oomycota</taxon>
        <taxon>Saprolegniomycetes</taxon>
        <taxon>Saprolegniales</taxon>
        <taxon>Saprolegniaceae</taxon>
        <taxon>Saprolegnia</taxon>
    </lineage>
</organism>
<dbReference type="PANTHER" id="PTHR37066:SF1">
    <property type="entry name" value="LNS2_PITP DOMAIN-CONTAINING PROTEIN"/>
    <property type="match status" value="1"/>
</dbReference>
<dbReference type="VEuPathDB" id="FungiDB:SDRG_06087"/>
<sequence>MLRTLRLVRRPATASFASSAMSYKMSLATQEQYANVAHALHELTAATSDYTCPPRGVFLVPNEAPWPAEARGRELYFSHFRMAYRRNHLALDIVATMDDIRFVWNPWAHRWLLTLAALDTFKALHGHLLVPSLYVIPHSAPYPRDVWGLQLGYAVDNLRRRSMSADRRDDLDAMGFVWDHPEHAWRLKVDAVVHYYALHGHTAIDKDYVVPQDDAWPTAMHGLKLGQHVGYMRSRKHEASDKDKATLAHTDFEWDPRASAWRLKLAALTTYVRLYGHSRIAHRFVVPVGDTEWPQETWGLALGVAMPYVRRQTQPDRIAALDALNVKRTDVPPA</sequence>
<reference evidence="2 3" key="1">
    <citation type="submission" date="2012-04" db="EMBL/GenBank/DDBJ databases">
        <title>The Genome Sequence of Saprolegnia declina VS20.</title>
        <authorList>
            <consortium name="The Broad Institute Genome Sequencing Platform"/>
            <person name="Russ C."/>
            <person name="Nusbaum C."/>
            <person name="Tyler B."/>
            <person name="van West P."/>
            <person name="Dieguez-Uribeondo J."/>
            <person name="de Bruijn I."/>
            <person name="Tripathy S."/>
            <person name="Jiang R."/>
            <person name="Young S.K."/>
            <person name="Zeng Q."/>
            <person name="Gargeya S."/>
            <person name="Fitzgerald M."/>
            <person name="Haas B."/>
            <person name="Abouelleil A."/>
            <person name="Alvarado L."/>
            <person name="Arachchi H.M."/>
            <person name="Berlin A."/>
            <person name="Chapman S.B."/>
            <person name="Goldberg J."/>
            <person name="Griggs A."/>
            <person name="Gujja S."/>
            <person name="Hansen M."/>
            <person name="Howarth C."/>
            <person name="Imamovic A."/>
            <person name="Larimer J."/>
            <person name="McCowen C."/>
            <person name="Montmayeur A."/>
            <person name="Murphy C."/>
            <person name="Neiman D."/>
            <person name="Pearson M."/>
            <person name="Priest M."/>
            <person name="Roberts A."/>
            <person name="Saif S."/>
            <person name="Shea T."/>
            <person name="Sisk P."/>
            <person name="Sykes S."/>
            <person name="Wortman J."/>
            <person name="Nusbaum C."/>
            <person name="Birren B."/>
        </authorList>
    </citation>
    <scope>NUCLEOTIDE SEQUENCE [LARGE SCALE GENOMIC DNA]</scope>
    <source>
        <strain evidence="2 3">VS20</strain>
    </source>
</reference>
<dbReference type="GeneID" id="19946814"/>
<dbReference type="Pfam" id="PF03457">
    <property type="entry name" value="HA"/>
    <property type="match status" value="1"/>
</dbReference>
<dbReference type="Proteomes" id="UP000030762">
    <property type="component" value="Unassembled WGS sequence"/>
</dbReference>
<keyword evidence="3" id="KW-1185">Reference proteome</keyword>
<dbReference type="AlphaFoldDB" id="T0QRQ9"/>
<dbReference type="PANTHER" id="PTHR37066">
    <property type="entry name" value="HELICASE-ASSOCIATED"/>
    <property type="match status" value="1"/>
</dbReference>
<name>T0QRQ9_SAPDV</name>
<dbReference type="InterPro" id="IPR005114">
    <property type="entry name" value="Helicase_assoc"/>
</dbReference>
<feature type="domain" description="Helicase-associated" evidence="1">
    <location>
        <begin position="108"/>
        <end position="176"/>
    </location>
</feature>
<dbReference type="OMA" id="DHPEHAW"/>
<evidence type="ECO:0000313" key="2">
    <source>
        <dbReference type="EMBL" id="EQC36650.1"/>
    </source>
</evidence>
<dbReference type="EMBL" id="JH767147">
    <property type="protein sequence ID" value="EQC36650.1"/>
    <property type="molecule type" value="Genomic_DNA"/>
</dbReference>
<protein>
    <recommendedName>
        <fullName evidence="1">Helicase-associated domain-containing protein</fullName>
    </recommendedName>
</protein>
<evidence type="ECO:0000259" key="1">
    <source>
        <dbReference type="Pfam" id="PF03457"/>
    </source>
</evidence>
<dbReference type="RefSeq" id="XP_008610071.1">
    <property type="nucleotide sequence ID" value="XM_008611849.1"/>
</dbReference>
<evidence type="ECO:0000313" key="3">
    <source>
        <dbReference type="Proteomes" id="UP000030762"/>
    </source>
</evidence>
<accession>T0QRQ9</accession>
<dbReference type="InParanoid" id="T0QRQ9"/>
<gene>
    <name evidence="2" type="ORF">SDRG_06087</name>
</gene>